<gene>
    <name evidence="1" type="ORF">THSYN_03610</name>
</gene>
<evidence type="ECO:0000313" key="2">
    <source>
        <dbReference type="Proteomes" id="UP000232638"/>
    </source>
</evidence>
<dbReference type="EMBL" id="CP020370">
    <property type="protein sequence ID" value="AUB80137.1"/>
    <property type="molecule type" value="Genomic_DNA"/>
</dbReference>
<dbReference type="KEGG" id="tsy:THSYN_03610"/>
<proteinExistence type="predicted"/>
<accession>A0A2K8U3L9</accession>
<reference evidence="1 2" key="1">
    <citation type="submission" date="2017-03" db="EMBL/GenBank/DDBJ databases">
        <title>Complete genome sequence of Candidatus 'Thiodictyon syntrophicum' sp. nov. strain Cad16T, a photolithoautotroph purple sulfur bacterium isolated from an alpine meromictic lake.</title>
        <authorList>
            <person name="Luedin S.M."/>
            <person name="Pothier J.F."/>
            <person name="Danza F."/>
            <person name="Storelli N."/>
            <person name="Wittwer M."/>
            <person name="Tonolla M."/>
        </authorList>
    </citation>
    <scope>NUCLEOTIDE SEQUENCE [LARGE SCALE GENOMIC DNA]</scope>
    <source>
        <strain evidence="1 2">Cad16T</strain>
    </source>
</reference>
<keyword evidence="2" id="KW-1185">Reference proteome</keyword>
<dbReference type="AlphaFoldDB" id="A0A2K8U3L9"/>
<dbReference type="Proteomes" id="UP000232638">
    <property type="component" value="Chromosome"/>
</dbReference>
<sequence>MRDLAACLSERHGLGYVIPLMAQADRDPGLKPSALRRDLRDNLRLCTAVLMLFRDGPVEQVHEQLREYLQCGARRPKGSPALSLDLCHAGPQPISFRPPGMRVHPVPGVGACTDACVRAFVPRLTGGES</sequence>
<evidence type="ECO:0000313" key="1">
    <source>
        <dbReference type="EMBL" id="AUB80137.1"/>
    </source>
</evidence>
<dbReference type="RefSeq" id="WP_100917945.1">
    <property type="nucleotide sequence ID" value="NZ_CP020370.1"/>
</dbReference>
<protein>
    <submittedName>
        <fullName evidence="1">Uncharacterized protein</fullName>
    </submittedName>
</protein>
<organism evidence="1 2">
    <name type="scientific">Candidatus Thiodictyon syntrophicum</name>
    <dbReference type="NCBI Taxonomy" id="1166950"/>
    <lineage>
        <taxon>Bacteria</taxon>
        <taxon>Pseudomonadati</taxon>
        <taxon>Pseudomonadota</taxon>
        <taxon>Gammaproteobacteria</taxon>
        <taxon>Chromatiales</taxon>
        <taxon>Chromatiaceae</taxon>
        <taxon>Thiodictyon</taxon>
    </lineage>
</organism>
<name>A0A2K8U3L9_9GAMM</name>